<name>V5F621_PHOLE</name>
<dbReference type="EMBL" id="DF196820">
    <property type="protein sequence ID" value="GAD31398.1"/>
    <property type="molecule type" value="Genomic_DNA"/>
</dbReference>
<evidence type="ECO:0000256" key="1">
    <source>
        <dbReference type="SAM" id="Phobius"/>
    </source>
</evidence>
<evidence type="ECO:0000313" key="2">
    <source>
        <dbReference type="EMBL" id="GAD31398.1"/>
    </source>
</evidence>
<proteinExistence type="predicted"/>
<reference evidence="3" key="1">
    <citation type="submission" date="2012-12" db="EMBL/GenBank/DDBJ databases">
        <title>Genome Sequence of Photobacterium leiognathi lrivu.4.1.</title>
        <authorList>
            <person name="Urbanczyk H."/>
            <person name="Ogura Y."/>
            <person name="Hayashi T."/>
            <person name="Dunlap P.V."/>
        </authorList>
    </citation>
    <scope>NUCLEOTIDE SEQUENCE [LARGE SCALE GENOMIC DNA]</scope>
    <source>
        <strain evidence="3">lrivu.4.1</strain>
    </source>
</reference>
<keyword evidence="1" id="KW-0812">Transmembrane</keyword>
<gene>
    <name evidence="2" type="ORF">PLEI_3058</name>
</gene>
<protein>
    <submittedName>
        <fullName evidence="2">Putative membrane protein</fullName>
    </submittedName>
</protein>
<dbReference type="AlphaFoldDB" id="V5F621"/>
<accession>V5F621</accession>
<dbReference type="Proteomes" id="UP000030675">
    <property type="component" value="Unassembled WGS sequence"/>
</dbReference>
<dbReference type="HOGENOM" id="CLU_2754365_0_0_6"/>
<sequence>MDKIKIVANVLIFELLIPMLITIVLALIIVECNYFGLTKYFYERTILFMIIFLVLGLYNIIRNKFLELKK</sequence>
<organism evidence="2 3">
    <name type="scientific">Photobacterium leiognathi lrivu.4.1</name>
    <dbReference type="NCBI Taxonomy" id="1248232"/>
    <lineage>
        <taxon>Bacteria</taxon>
        <taxon>Pseudomonadati</taxon>
        <taxon>Pseudomonadota</taxon>
        <taxon>Gammaproteobacteria</taxon>
        <taxon>Vibrionales</taxon>
        <taxon>Vibrionaceae</taxon>
        <taxon>Photobacterium</taxon>
    </lineage>
</organism>
<keyword evidence="1" id="KW-0472">Membrane</keyword>
<feature type="transmembrane region" description="Helical" evidence="1">
    <location>
        <begin position="41"/>
        <end position="61"/>
    </location>
</feature>
<evidence type="ECO:0000313" key="3">
    <source>
        <dbReference type="Proteomes" id="UP000030675"/>
    </source>
</evidence>
<feature type="transmembrane region" description="Helical" evidence="1">
    <location>
        <begin position="7"/>
        <end position="29"/>
    </location>
</feature>
<keyword evidence="1" id="KW-1133">Transmembrane helix</keyword>